<gene>
    <name evidence="2" type="ORF">CDAR_117141</name>
</gene>
<accession>A0AAV4WTC3</accession>
<feature type="region of interest" description="Disordered" evidence="1">
    <location>
        <begin position="65"/>
        <end position="84"/>
    </location>
</feature>
<sequence>MKARTAPASIYAAGSVRGRLSLTHTGRGSDDACLNRGHFENCEEPSVHRSVLSAIVATNLTSVVGAPSGVDEQEPASDRASCGD</sequence>
<dbReference type="Proteomes" id="UP001054837">
    <property type="component" value="Unassembled WGS sequence"/>
</dbReference>
<organism evidence="2 3">
    <name type="scientific">Caerostris darwini</name>
    <dbReference type="NCBI Taxonomy" id="1538125"/>
    <lineage>
        <taxon>Eukaryota</taxon>
        <taxon>Metazoa</taxon>
        <taxon>Ecdysozoa</taxon>
        <taxon>Arthropoda</taxon>
        <taxon>Chelicerata</taxon>
        <taxon>Arachnida</taxon>
        <taxon>Araneae</taxon>
        <taxon>Araneomorphae</taxon>
        <taxon>Entelegynae</taxon>
        <taxon>Araneoidea</taxon>
        <taxon>Araneidae</taxon>
        <taxon>Caerostris</taxon>
    </lineage>
</organism>
<reference evidence="2 3" key="1">
    <citation type="submission" date="2021-06" db="EMBL/GenBank/DDBJ databases">
        <title>Caerostris darwini draft genome.</title>
        <authorList>
            <person name="Kono N."/>
            <person name="Arakawa K."/>
        </authorList>
    </citation>
    <scope>NUCLEOTIDE SEQUENCE [LARGE SCALE GENOMIC DNA]</scope>
</reference>
<dbReference type="EMBL" id="BPLQ01015078">
    <property type="protein sequence ID" value="GIY85757.1"/>
    <property type="molecule type" value="Genomic_DNA"/>
</dbReference>
<dbReference type="AlphaFoldDB" id="A0AAV4WTC3"/>
<proteinExistence type="predicted"/>
<evidence type="ECO:0000256" key="1">
    <source>
        <dbReference type="SAM" id="MobiDB-lite"/>
    </source>
</evidence>
<name>A0AAV4WTC3_9ARAC</name>
<evidence type="ECO:0000313" key="2">
    <source>
        <dbReference type="EMBL" id="GIY85757.1"/>
    </source>
</evidence>
<keyword evidence="3" id="KW-1185">Reference proteome</keyword>
<protein>
    <submittedName>
        <fullName evidence="2">Uncharacterized protein</fullName>
    </submittedName>
</protein>
<comment type="caution">
    <text evidence="2">The sequence shown here is derived from an EMBL/GenBank/DDBJ whole genome shotgun (WGS) entry which is preliminary data.</text>
</comment>
<evidence type="ECO:0000313" key="3">
    <source>
        <dbReference type="Proteomes" id="UP001054837"/>
    </source>
</evidence>